<keyword evidence="2 13" id="KW-0378">Hydrolase</keyword>
<evidence type="ECO:0000256" key="7">
    <source>
        <dbReference type="ARBA" id="ARBA00042645"/>
    </source>
</evidence>
<name>A0ABW5BFX7_9PROT</name>
<dbReference type="RefSeq" id="WP_380248225.1">
    <property type="nucleotide sequence ID" value="NZ_JBHUII010000001.1"/>
</dbReference>
<dbReference type="PANTHER" id="PTHR16138:SF7">
    <property type="entry name" value="PALMITOYL-PROTEIN THIOESTERASE ABHD10, MITOCHONDRIAL"/>
    <property type="match status" value="1"/>
</dbReference>
<dbReference type="Proteomes" id="UP001597294">
    <property type="component" value="Unassembled WGS sequence"/>
</dbReference>
<feature type="domain" description="AB hydrolase-1" evidence="12">
    <location>
        <begin position="64"/>
        <end position="151"/>
    </location>
</feature>
<evidence type="ECO:0000256" key="11">
    <source>
        <dbReference type="ARBA" id="ARBA00047972"/>
    </source>
</evidence>
<dbReference type="InterPro" id="IPR029058">
    <property type="entry name" value="AB_hydrolase_fold"/>
</dbReference>
<comment type="catalytic activity">
    <reaction evidence="11">
        <text>mycophenolic acid O-acyl-beta-D-glucuronide + H2O = mycophenolate + D-glucuronate + H(+)</text>
        <dbReference type="Rhea" id="RHEA:34179"/>
        <dbReference type="ChEBI" id="CHEBI:15377"/>
        <dbReference type="ChEBI" id="CHEBI:15378"/>
        <dbReference type="ChEBI" id="CHEBI:58720"/>
        <dbReference type="ChEBI" id="CHEBI:62932"/>
        <dbReference type="ChEBI" id="CHEBI:66982"/>
        <dbReference type="EC" id="3.1.1.93"/>
    </reaction>
    <physiologicalReaction direction="left-to-right" evidence="11">
        <dbReference type="Rhea" id="RHEA:34180"/>
    </physiologicalReaction>
</comment>
<dbReference type="GO" id="GO:0016787">
    <property type="term" value="F:hydrolase activity"/>
    <property type="evidence" value="ECO:0007669"/>
    <property type="project" value="UniProtKB-KW"/>
</dbReference>
<evidence type="ECO:0000259" key="12">
    <source>
        <dbReference type="Pfam" id="PF00561"/>
    </source>
</evidence>
<keyword evidence="3" id="KW-0809">Transit peptide</keyword>
<evidence type="ECO:0000256" key="2">
    <source>
        <dbReference type="ARBA" id="ARBA00022801"/>
    </source>
</evidence>
<dbReference type="InterPro" id="IPR000073">
    <property type="entry name" value="AB_hydrolase_1"/>
</dbReference>
<gene>
    <name evidence="13" type="ORF">ACFSKO_02910</name>
</gene>
<evidence type="ECO:0000256" key="5">
    <source>
        <dbReference type="ARBA" id="ARBA00039314"/>
    </source>
</evidence>
<dbReference type="Pfam" id="PF00561">
    <property type="entry name" value="Abhydrolase_1"/>
    <property type="match status" value="1"/>
</dbReference>
<proteinExistence type="predicted"/>
<dbReference type="InterPro" id="IPR052382">
    <property type="entry name" value="ABHD10_acyl-thioesterase"/>
</dbReference>
<organism evidence="13 14">
    <name type="scientific">Kiloniella antarctica</name>
    <dbReference type="NCBI Taxonomy" id="1550907"/>
    <lineage>
        <taxon>Bacteria</taxon>
        <taxon>Pseudomonadati</taxon>
        <taxon>Pseudomonadota</taxon>
        <taxon>Alphaproteobacteria</taxon>
        <taxon>Rhodospirillales</taxon>
        <taxon>Kiloniellaceae</taxon>
        <taxon>Kiloniella</taxon>
    </lineage>
</organism>
<accession>A0ABW5BFX7</accession>
<evidence type="ECO:0000256" key="9">
    <source>
        <dbReference type="ARBA" id="ARBA00046047"/>
    </source>
</evidence>
<dbReference type="EC" id="3.1.2.22" evidence="1"/>
<evidence type="ECO:0000256" key="6">
    <source>
        <dbReference type="ARBA" id="ARBA00041520"/>
    </source>
</evidence>
<evidence type="ECO:0000256" key="3">
    <source>
        <dbReference type="ARBA" id="ARBA00022946"/>
    </source>
</evidence>
<dbReference type="EMBL" id="JBHUII010000001">
    <property type="protein sequence ID" value="MFD2204540.1"/>
    <property type="molecule type" value="Genomic_DNA"/>
</dbReference>
<evidence type="ECO:0000256" key="1">
    <source>
        <dbReference type="ARBA" id="ARBA00012423"/>
    </source>
</evidence>
<protein>
    <recommendedName>
        <fullName evidence="5">Palmitoyl-protein thioesterase ABHD10, mitochondrial</fullName>
        <ecNumber evidence="4">3.1.1.93</ecNumber>
        <ecNumber evidence="1">3.1.2.22</ecNumber>
    </recommendedName>
    <alternativeName>
        <fullName evidence="7">Acyl-protein thioesterase ABHD10</fullName>
    </alternativeName>
    <alternativeName>
        <fullName evidence="8">Alpha/beta hydrolase domain-containing protein 10</fullName>
    </alternativeName>
    <alternativeName>
        <fullName evidence="6">Mycophenolic acid acyl-glucuronide esterase, mitochondrial</fullName>
    </alternativeName>
</protein>
<dbReference type="SUPFAM" id="SSF53474">
    <property type="entry name" value="alpha/beta-Hydrolases"/>
    <property type="match status" value="1"/>
</dbReference>
<dbReference type="Gene3D" id="3.40.50.1820">
    <property type="entry name" value="alpha/beta hydrolase"/>
    <property type="match status" value="1"/>
</dbReference>
<sequence>MSKSDTKQPTLRPQFIERPDGERIAYIKTEGDKDLPGIVFLGGYMSDMTGSKATALEEFAVKNSQNFVRFDYMGHGQSSGKFTDGTIGRWTEDALAVIDDLTTGPQVLVGSSMGGWIMLNAAIKRPNRTKALVGIAAAPDFTEDLMWDKFSPKIKDTLLNDGVYYEPSEYGDESYAITLNLIEEGRKHLLLGSEQPIDCPVRLIQGVKDLDVPWEVAPQILESVRSKDVELTLVKNGDHRLSEPEDLARLCHIVSEISL</sequence>
<reference evidence="14" key="1">
    <citation type="journal article" date="2019" name="Int. J. Syst. Evol. Microbiol.">
        <title>The Global Catalogue of Microorganisms (GCM) 10K type strain sequencing project: providing services to taxonomists for standard genome sequencing and annotation.</title>
        <authorList>
            <consortium name="The Broad Institute Genomics Platform"/>
            <consortium name="The Broad Institute Genome Sequencing Center for Infectious Disease"/>
            <person name="Wu L."/>
            <person name="Ma J."/>
        </authorList>
    </citation>
    <scope>NUCLEOTIDE SEQUENCE [LARGE SCALE GENOMIC DNA]</scope>
    <source>
        <strain evidence="14">CGMCC 4.7192</strain>
    </source>
</reference>
<evidence type="ECO:0000313" key="13">
    <source>
        <dbReference type="EMBL" id="MFD2204540.1"/>
    </source>
</evidence>
<dbReference type="EC" id="3.1.1.93" evidence="4"/>
<comment type="caution">
    <text evidence="13">The sequence shown here is derived from an EMBL/GenBank/DDBJ whole genome shotgun (WGS) entry which is preliminary data.</text>
</comment>
<comment type="function">
    <text evidence="9">Acts as an acyl-protein thioesterase that hydrolyzes fatty acids from acylated residues in proteins. Regulates the mitochondrial S-depalmitoylation of the nucleophilic active site residue of peroxiredoxin-5/PRDX5, a key antioxidant protein, therefore modulating mitochondrial antioxidant ability. Also catalyzes the deglucuronidation of mycophenolic acid acyl-glucuronide, an active metabolite of the immunosuppressant drug mycophenolate.</text>
</comment>
<evidence type="ECO:0000256" key="8">
    <source>
        <dbReference type="ARBA" id="ARBA00042704"/>
    </source>
</evidence>
<dbReference type="PANTHER" id="PTHR16138">
    <property type="entry name" value="MYCOPHENOLIC ACID ACYL-GLUCURONIDE ESTERASE, MITOCHONDRIAL"/>
    <property type="match status" value="1"/>
</dbReference>
<evidence type="ECO:0000256" key="4">
    <source>
        <dbReference type="ARBA" id="ARBA00039132"/>
    </source>
</evidence>
<keyword evidence="14" id="KW-1185">Reference proteome</keyword>
<evidence type="ECO:0000256" key="10">
    <source>
        <dbReference type="ARBA" id="ARBA00047409"/>
    </source>
</evidence>
<evidence type="ECO:0000313" key="14">
    <source>
        <dbReference type="Proteomes" id="UP001597294"/>
    </source>
</evidence>
<comment type="catalytic activity">
    <reaction evidence="10">
        <text>S-hexadecanoyl-L-cysteinyl-[protein] + H2O = L-cysteinyl-[protein] + hexadecanoate + H(+)</text>
        <dbReference type="Rhea" id="RHEA:19233"/>
        <dbReference type="Rhea" id="RHEA-COMP:10131"/>
        <dbReference type="Rhea" id="RHEA-COMP:11032"/>
        <dbReference type="ChEBI" id="CHEBI:7896"/>
        <dbReference type="ChEBI" id="CHEBI:15377"/>
        <dbReference type="ChEBI" id="CHEBI:15378"/>
        <dbReference type="ChEBI" id="CHEBI:29950"/>
        <dbReference type="ChEBI" id="CHEBI:74151"/>
        <dbReference type="EC" id="3.1.2.22"/>
    </reaction>
    <physiologicalReaction direction="left-to-right" evidence="10">
        <dbReference type="Rhea" id="RHEA:19234"/>
    </physiologicalReaction>
</comment>